<dbReference type="GO" id="GO:0003991">
    <property type="term" value="F:acetylglutamate kinase activity"/>
    <property type="evidence" value="ECO:0007669"/>
    <property type="project" value="UniProtKB-UniRule"/>
</dbReference>
<evidence type="ECO:0000256" key="7">
    <source>
        <dbReference type="ARBA" id="ARBA00022840"/>
    </source>
</evidence>
<feature type="binding site" evidence="9">
    <location>
        <begin position="41"/>
        <end position="42"/>
    </location>
    <ligand>
        <name>substrate</name>
    </ligand>
</feature>
<proteinExistence type="inferred from homology"/>
<sequence>MKYLIIKFGGSVLEELPFSFYQDIVDIQRRGEWKPVIVHGGGPLISELLTQLNIETTFVNGMRKTTSDVLDVVEMVLSGKVNKQVVRTLKQAGGQAIGMSGVDGDLLQASPLQDSALGYVGQVEEVNIYLIKQVVEQDLIPVISPIGLDEQGERYNINGDVAAAAVAKALGGKLCFVSNIPGIYKEVEGVKQILTQVTKPEVEEMIVSGDIKEGMIPKVKAALEALMFAVPEVVILNGKEKGSLVSFTSGNEIGTKVVL</sequence>
<accession>A0A6G1X230</accession>
<evidence type="ECO:0000256" key="9">
    <source>
        <dbReference type="HAMAP-Rule" id="MF_00082"/>
    </source>
</evidence>
<evidence type="ECO:0000256" key="8">
    <source>
        <dbReference type="ARBA" id="ARBA00048141"/>
    </source>
</evidence>
<evidence type="ECO:0000313" key="11">
    <source>
        <dbReference type="EMBL" id="MRG84946.1"/>
    </source>
</evidence>
<comment type="pathway">
    <text evidence="1 9">Amino-acid biosynthesis; L-arginine biosynthesis; N(2)-acetyl-L-ornithine from L-glutamate: step 2/4.</text>
</comment>
<comment type="subcellular location">
    <subcellularLocation>
        <location evidence="9">Cytoplasm</location>
    </subcellularLocation>
</comment>
<keyword evidence="6 9" id="KW-0418">Kinase</keyword>
<keyword evidence="9" id="KW-0963">Cytoplasm</keyword>
<dbReference type="InterPro" id="IPR037528">
    <property type="entry name" value="ArgB"/>
</dbReference>
<dbReference type="InterPro" id="IPR036393">
    <property type="entry name" value="AceGlu_kinase-like_sf"/>
</dbReference>
<keyword evidence="2 9" id="KW-0055">Arginine biosynthesis</keyword>
<comment type="caution">
    <text evidence="11">The sequence shown here is derived from an EMBL/GenBank/DDBJ whole genome shotgun (WGS) entry which is preliminary data.</text>
</comment>
<name>A0A6G1X230_9BACI</name>
<dbReference type="GO" id="GO:0005524">
    <property type="term" value="F:ATP binding"/>
    <property type="evidence" value="ECO:0007669"/>
    <property type="project" value="UniProtKB-UniRule"/>
</dbReference>
<keyword evidence="7 9" id="KW-0067">ATP-binding</keyword>
<dbReference type="SUPFAM" id="SSF53633">
    <property type="entry name" value="Carbamate kinase-like"/>
    <property type="match status" value="1"/>
</dbReference>
<evidence type="ECO:0000313" key="12">
    <source>
        <dbReference type="Proteomes" id="UP000480185"/>
    </source>
</evidence>
<comment type="function">
    <text evidence="9">Catalyzes the ATP-dependent phosphorylation of N-acetyl-L-glutamate.</text>
</comment>
<dbReference type="FunFam" id="3.40.1160.10:FF:000004">
    <property type="entry name" value="Acetylglutamate kinase"/>
    <property type="match status" value="1"/>
</dbReference>
<dbReference type="Gene3D" id="3.40.1160.10">
    <property type="entry name" value="Acetylglutamate kinase-like"/>
    <property type="match status" value="1"/>
</dbReference>
<keyword evidence="3 9" id="KW-0028">Amino-acid biosynthesis</keyword>
<evidence type="ECO:0000256" key="3">
    <source>
        <dbReference type="ARBA" id="ARBA00022605"/>
    </source>
</evidence>
<dbReference type="Proteomes" id="UP000480185">
    <property type="component" value="Unassembled WGS sequence"/>
</dbReference>
<keyword evidence="4 9" id="KW-0808">Transferase</keyword>
<dbReference type="InterPro" id="IPR001048">
    <property type="entry name" value="Asp/Glu/Uridylate_kinase"/>
</dbReference>
<comment type="catalytic activity">
    <reaction evidence="8 9">
        <text>N-acetyl-L-glutamate + ATP = N-acetyl-L-glutamyl 5-phosphate + ADP</text>
        <dbReference type="Rhea" id="RHEA:14629"/>
        <dbReference type="ChEBI" id="CHEBI:30616"/>
        <dbReference type="ChEBI" id="CHEBI:44337"/>
        <dbReference type="ChEBI" id="CHEBI:57936"/>
        <dbReference type="ChEBI" id="CHEBI:456216"/>
        <dbReference type="EC" id="2.7.2.8"/>
    </reaction>
</comment>
<feature type="site" description="Transition state stabilizer" evidence="9">
    <location>
        <position position="7"/>
    </location>
</feature>
<keyword evidence="12" id="KW-1185">Reference proteome</keyword>
<protein>
    <recommendedName>
        <fullName evidence="9">Acetylglutamate kinase</fullName>
        <ecNumber evidence="9">2.7.2.8</ecNumber>
    </recommendedName>
    <alternativeName>
        <fullName evidence="9">N-acetyl-L-glutamate 5-phosphotransferase</fullName>
    </alternativeName>
    <alternativeName>
        <fullName evidence="9">NAG kinase</fullName>
        <shortName evidence="9">NAGK</shortName>
    </alternativeName>
</protein>
<dbReference type="PANTHER" id="PTHR23342:SF0">
    <property type="entry name" value="N-ACETYLGLUTAMATE SYNTHASE, MITOCHONDRIAL"/>
    <property type="match status" value="1"/>
</dbReference>
<organism evidence="11 12">
    <name type="scientific">Salinibacillus xinjiangensis</name>
    <dbReference type="NCBI Taxonomy" id="1229268"/>
    <lineage>
        <taxon>Bacteria</taxon>
        <taxon>Bacillati</taxon>
        <taxon>Bacillota</taxon>
        <taxon>Bacilli</taxon>
        <taxon>Bacillales</taxon>
        <taxon>Bacillaceae</taxon>
        <taxon>Salinibacillus</taxon>
    </lineage>
</organism>
<feature type="domain" description="Aspartate/glutamate/uridylate kinase" evidence="10">
    <location>
        <begin position="3"/>
        <end position="237"/>
    </location>
</feature>
<dbReference type="UniPathway" id="UPA00068">
    <property type="reaction ID" value="UER00107"/>
</dbReference>
<dbReference type="InterPro" id="IPR004662">
    <property type="entry name" value="AcgluKinase_fam"/>
</dbReference>
<dbReference type="Pfam" id="PF00696">
    <property type="entry name" value="AA_kinase"/>
    <property type="match status" value="1"/>
</dbReference>
<dbReference type="PIRSF" id="PIRSF000728">
    <property type="entry name" value="NAGK"/>
    <property type="match status" value="1"/>
</dbReference>
<evidence type="ECO:0000256" key="1">
    <source>
        <dbReference type="ARBA" id="ARBA00004828"/>
    </source>
</evidence>
<keyword evidence="5 9" id="KW-0547">Nucleotide-binding</keyword>
<feature type="binding site" evidence="9">
    <location>
        <position position="63"/>
    </location>
    <ligand>
        <name>substrate</name>
    </ligand>
</feature>
<evidence type="ECO:0000256" key="6">
    <source>
        <dbReference type="ARBA" id="ARBA00022777"/>
    </source>
</evidence>
<dbReference type="CDD" id="cd04238">
    <property type="entry name" value="AAK_NAGK-like"/>
    <property type="match status" value="1"/>
</dbReference>
<evidence type="ECO:0000256" key="2">
    <source>
        <dbReference type="ARBA" id="ARBA00022571"/>
    </source>
</evidence>
<dbReference type="AlphaFoldDB" id="A0A6G1X230"/>
<evidence type="ECO:0000256" key="4">
    <source>
        <dbReference type="ARBA" id="ARBA00022679"/>
    </source>
</evidence>
<dbReference type="GO" id="GO:0042450">
    <property type="term" value="P:L-arginine biosynthetic process via ornithine"/>
    <property type="evidence" value="ECO:0007669"/>
    <property type="project" value="UniProtKB-UniRule"/>
</dbReference>
<dbReference type="EC" id="2.7.2.8" evidence="9"/>
<dbReference type="HAMAP" id="MF_00082">
    <property type="entry name" value="ArgB"/>
    <property type="match status" value="1"/>
</dbReference>
<dbReference type="OrthoDB" id="9803155at2"/>
<evidence type="ECO:0000259" key="10">
    <source>
        <dbReference type="Pfam" id="PF00696"/>
    </source>
</evidence>
<dbReference type="EMBL" id="WJNH01000001">
    <property type="protein sequence ID" value="MRG84946.1"/>
    <property type="molecule type" value="Genomic_DNA"/>
</dbReference>
<comment type="similarity">
    <text evidence="9">Belongs to the acetylglutamate kinase family. ArgB subfamily.</text>
</comment>
<dbReference type="GO" id="GO:0005737">
    <property type="term" value="C:cytoplasm"/>
    <property type="evidence" value="ECO:0007669"/>
    <property type="project" value="UniProtKB-SubCell"/>
</dbReference>
<gene>
    <name evidence="9 11" type="primary">argB</name>
    <name evidence="11" type="ORF">GH754_01235</name>
</gene>
<dbReference type="RefSeq" id="WP_153726910.1">
    <property type="nucleotide sequence ID" value="NZ_WJNH01000001.1"/>
</dbReference>
<reference evidence="11 12" key="1">
    <citation type="submission" date="2019-11" db="EMBL/GenBank/DDBJ databases">
        <authorList>
            <person name="Li J."/>
        </authorList>
    </citation>
    <scope>NUCLEOTIDE SEQUENCE [LARGE SCALE GENOMIC DNA]</scope>
    <source>
        <strain evidence="11 12">J4</strain>
    </source>
</reference>
<dbReference type="PANTHER" id="PTHR23342">
    <property type="entry name" value="N-ACETYLGLUTAMATE SYNTHASE"/>
    <property type="match status" value="1"/>
</dbReference>
<dbReference type="NCBIfam" id="TIGR00761">
    <property type="entry name" value="argB"/>
    <property type="match status" value="1"/>
</dbReference>
<evidence type="ECO:0000256" key="5">
    <source>
        <dbReference type="ARBA" id="ARBA00022741"/>
    </source>
</evidence>
<feature type="binding site" evidence="9">
    <location>
        <position position="156"/>
    </location>
    <ligand>
        <name>substrate</name>
    </ligand>
</feature>
<feature type="site" description="Transition state stabilizer" evidence="9">
    <location>
        <position position="218"/>
    </location>
</feature>